<dbReference type="AlphaFoldDB" id="A0ABD1VDS2"/>
<evidence type="ECO:0000313" key="2">
    <source>
        <dbReference type="Proteomes" id="UP001604277"/>
    </source>
</evidence>
<evidence type="ECO:0000313" key="1">
    <source>
        <dbReference type="EMBL" id="KAL2535496.1"/>
    </source>
</evidence>
<name>A0ABD1VDS2_9LAMI</name>
<gene>
    <name evidence="1" type="ORF">Fot_16887</name>
</gene>
<reference evidence="2" key="1">
    <citation type="submission" date="2024-07" db="EMBL/GenBank/DDBJ databases">
        <title>Two chromosome-level genome assemblies of Korean endemic species Abeliophyllum distichum and Forsythia ovata (Oleaceae).</title>
        <authorList>
            <person name="Jang H."/>
        </authorList>
    </citation>
    <scope>NUCLEOTIDE SEQUENCE [LARGE SCALE GENOMIC DNA]</scope>
</reference>
<keyword evidence="2" id="KW-1185">Reference proteome</keyword>
<dbReference type="EMBL" id="JBFOLJ010000005">
    <property type="protein sequence ID" value="KAL2535496.1"/>
    <property type="molecule type" value="Genomic_DNA"/>
</dbReference>
<comment type="caution">
    <text evidence="1">The sequence shown here is derived from an EMBL/GenBank/DDBJ whole genome shotgun (WGS) entry which is preliminary data.</text>
</comment>
<accession>A0ABD1VDS2</accession>
<dbReference type="Proteomes" id="UP001604277">
    <property type="component" value="Unassembled WGS sequence"/>
</dbReference>
<proteinExistence type="predicted"/>
<organism evidence="1 2">
    <name type="scientific">Forsythia ovata</name>
    <dbReference type="NCBI Taxonomy" id="205694"/>
    <lineage>
        <taxon>Eukaryota</taxon>
        <taxon>Viridiplantae</taxon>
        <taxon>Streptophyta</taxon>
        <taxon>Embryophyta</taxon>
        <taxon>Tracheophyta</taxon>
        <taxon>Spermatophyta</taxon>
        <taxon>Magnoliopsida</taxon>
        <taxon>eudicotyledons</taxon>
        <taxon>Gunneridae</taxon>
        <taxon>Pentapetalae</taxon>
        <taxon>asterids</taxon>
        <taxon>lamiids</taxon>
        <taxon>Lamiales</taxon>
        <taxon>Oleaceae</taxon>
        <taxon>Forsythieae</taxon>
        <taxon>Forsythia</taxon>
    </lineage>
</organism>
<sequence>MDSRIQRGLLRISVGQTYVWFSHRHCHGWCSRSQLSLCHGLHGMAVDIKSLSSLNRDDLKKISGENFPEWISFPVFEQVYVRKIYAVEIGRVAPVDSGKYKSSD</sequence>
<protein>
    <submittedName>
        <fullName evidence="1">Uncharacterized protein</fullName>
    </submittedName>
</protein>